<dbReference type="GO" id="GO:0016787">
    <property type="term" value="F:hydrolase activity"/>
    <property type="evidence" value="ECO:0007669"/>
    <property type="project" value="UniProtKB-UniRule"/>
</dbReference>
<dbReference type="SUPFAM" id="SSF52151">
    <property type="entry name" value="FabD/lysophospholipase-like"/>
    <property type="match status" value="1"/>
</dbReference>
<evidence type="ECO:0000256" key="2">
    <source>
        <dbReference type="PROSITE-ProRule" id="PRU01161"/>
    </source>
</evidence>
<keyword evidence="2 4" id="KW-0378">Hydrolase</keyword>
<comment type="caution">
    <text evidence="2">Lacks conserved residue(s) required for the propagation of feature annotation.</text>
</comment>
<feature type="domain" description="PNPLA" evidence="3">
    <location>
        <begin position="5"/>
        <end position="198"/>
    </location>
</feature>
<dbReference type="InterPro" id="IPR016035">
    <property type="entry name" value="Acyl_Trfase/lysoPLipase"/>
</dbReference>
<feature type="short sequence motif" description="DGA/G" evidence="2">
    <location>
        <begin position="185"/>
        <end position="187"/>
    </location>
</feature>
<gene>
    <name evidence="4" type="ORF">SLAVMIC_00914</name>
</gene>
<accession>A0A8D9FRY1</accession>
<evidence type="ECO:0000259" key="3">
    <source>
        <dbReference type="PROSITE" id="PS51635"/>
    </source>
</evidence>
<feature type="active site" description="Nucleophile" evidence="2">
    <location>
        <position position="38"/>
    </location>
</feature>
<dbReference type="Gene3D" id="3.40.1090.10">
    <property type="entry name" value="Cytosolic phospholipase A2 catalytic domain"/>
    <property type="match status" value="1"/>
</dbReference>
<name>A0A8D9FRY1_9VIRU</name>
<reference evidence="4" key="1">
    <citation type="submission" date="2021-06" db="EMBL/GenBank/DDBJ databases">
        <authorList>
            <person name="Gannon L."/>
            <person name="Redgwell R T."/>
            <person name="Michniewski S."/>
            <person name="Harrison D C."/>
            <person name="Millard A."/>
        </authorList>
    </citation>
    <scope>NUCLEOTIDE SEQUENCE</scope>
</reference>
<evidence type="ECO:0000313" key="4">
    <source>
        <dbReference type="EMBL" id="CAG7581584.1"/>
    </source>
</evidence>
<feature type="active site" description="Proton acceptor" evidence="2">
    <location>
        <position position="185"/>
    </location>
</feature>
<dbReference type="Pfam" id="PF01734">
    <property type="entry name" value="Patatin"/>
    <property type="match status" value="1"/>
</dbReference>
<keyword evidence="2" id="KW-0442">Lipid degradation</keyword>
<dbReference type="PROSITE" id="PS51635">
    <property type="entry name" value="PNPLA"/>
    <property type="match status" value="1"/>
</dbReference>
<dbReference type="InterPro" id="IPR002641">
    <property type="entry name" value="PNPLA_dom"/>
</dbReference>
<proteinExistence type="predicted"/>
<feature type="short sequence motif" description="GXSXG" evidence="2">
    <location>
        <begin position="36"/>
        <end position="40"/>
    </location>
</feature>
<dbReference type="GO" id="GO:0016042">
    <property type="term" value="P:lipid catabolic process"/>
    <property type="evidence" value="ECO:0007669"/>
    <property type="project" value="UniProtKB-UniRule"/>
</dbReference>
<organism evidence="4">
    <name type="scientific">uncultured marine phage</name>
    <dbReference type="NCBI Taxonomy" id="707152"/>
    <lineage>
        <taxon>Viruses</taxon>
        <taxon>environmental samples</taxon>
    </lineage>
</organism>
<keyword evidence="1 2" id="KW-0443">Lipid metabolism</keyword>
<evidence type="ECO:0000256" key="1">
    <source>
        <dbReference type="ARBA" id="ARBA00023098"/>
    </source>
</evidence>
<sequence>MKRALVVSVGGSKGAYAVGIVQYYYSIGRTYDIQIGSSTGALIATLVAAGSLEKLAEAYTNISHRDIFSVSPFKIKKSKNGIHKYSINTRAALYNMIIKKRASLGDSSALRYKTIPKFFSHEDYNKIIIENQDLNVCVSNLTLEKGEVKNITNFNYEEFCDWIWASTCAPPFMSIPEIDGYEYVDGGLMEMVPIEQAILRGADEIDVIILEREYPEIANIEKVRNILHFIIKLQSMMMNKIKKQNINLGALSHIATKDIKVNFHYTERRLTNNSLIFDRDIMRGWRKEGFEAAKNGKVKSFLLSGKTNTYKLLIDDDDDDLIK</sequence>
<dbReference type="EMBL" id="OU342829">
    <property type="protein sequence ID" value="CAG7581584.1"/>
    <property type="molecule type" value="Genomic_DNA"/>
</dbReference>
<protein>
    <submittedName>
        <fullName evidence="4">Putative hydrolase</fullName>
    </submittedName>
</protein>